<evidence type="ECO:0000256" key="6">
    <source>
        <dbReference type="ARBA" id="ARBA00023306"/>
    </source>
</evidence>
<dbReference type="AlphaFoldDB" id="A0A520MUZ0"/>
<keyword evidence="5 7" id="KW-0472">Membrane</keyword>
<dbReference type="EMBL" id="SHBK01000003">
    <property type="protein sequence ID" value="RZO25045.1"/>
    <property type="molecule type" value="Genomic_DNA"/>
</dbReference>
<organism evidence="8 9">
    <name type="scientific">SAR86 cluster bacterium</name>
    <dbReference type="NCBI Taxonomy" id="2030880"/>
    <lineage>
        <taxon>Bacteria</taxon>
        <taxon>Pseudomonadati</taxon>
        <taxon>Pseudomonadota</taxon>
        <taxon>Gammaproteobacteria</taxon>
        <taxon>SAR86 cluster</taxon>
    </lineage>
</organism>
<protein>
    <recommendedName>
        <fullName evidence="10">Cell division protein FtsB</fullName>
    </recommendedName>
</protein>
<sequence>MSLVKFLNLLVLILILAAFYNLFFGIDSKRNFSVLQNENQELLVKNNTLAKENNFLEKDILSKQKNDAHAEKFAREELNLIYEDEDFLKFKEVNPNEPQQ</sequence>
<evidence type="ECO:0000256" key="2">
    <source>
        <dbReference type="ARBA" id="ARBA00022618"/>
    </source>
</evidence>
<evidence type="ECO:0000313" key="8">
    <source>
        <dbReference type="EMBL" id="RZO25045.1"/>
    </source>
</evidence>
<dbReference type="Pfam" id="PF04977">
    <property type="entry name" value="DivIC"/>
    <property type="match status" value="1"/>
</dbReference>
<keyword evidence="3 7" id="KW-0812">Transmembrane</keyword>
<dbReference type="Proteomes" id="UP000316449">
    <property type="component" value="Unassembled WGS sequence"/>
</dbReference>
<evidence type="ECO:0000256" key="5">
    <source>
        <dbReference type="ARBA" id="ARBA00023136"/>
    </source>
</evidence>
<evidence type="ECO:0000256" key="1">
    <source>
        <dbReference type="ARBA" id="ARBA00022475"/>
    </source>
</evidence>
<keyword evidence="1" id="KW-1003">Cell membrane</keyword>
<evidence type="ECO:0000256" key="3">
    <source>
        <dbReference type="ARBA" id="ARBA00022692"/>
    </source>
</evidence>
<evidence type="ECO:0008006" key="10">
    <source>
        <dbReference type="Google" id="ProtNLM"/>
    </source>
</evidence>
<proteinExistence type="predicted"/>
<reference evidence="8 9" key="1">
    <citation type="submission" date="2019-02" db="EMBL/GenBank/DDBJ databases">
        <title>Prokaryotic population dynamics and viral predation in marine succession experiment using metagenomics: the confinement effect.</title>
        <authorList>
            <person name="Haro-Moreno J.M."/>
            <person name="Rodriguez-Valera F."/>
            <person name="Lopez-Perez M."/>
        </authorList>
    </citation>
    <scope>NUCLEOTIDE SEQUENCE [LARGE SCALE GENOMIC DNA]</scope>
    <source>
        <strain evidence="8">MED-G165</strain>
    </source>
</reference>
<evidence type="ECO:0000256" key="4">
    <source>
        <dbReference type="ARBA" id="ARBA00022989"/>
    </source>
</evidence>
<gene>
    <name evidence="8" type="ORF">EVA98_00445</name>
</gene>
<accession>A0A520MUZ0</accession>
<dbReference type="PANTHER" id="PTHR37485">
    <property type="entry name" value="CELL DIVISION PROTEIN FTSB"/>
    <property type="match status" value="1"/>
</dbReference>
<dbReference type="InterPro" id="IPR007060">
    <property type="entry name" value="FtsL/DivIC"/>
</dbReference>
<dbReference type="InterPro" id="IPR023081">
    <property type="entry name" value="Cell_div_FtsB"/>
</dbReference>
<name>A0A520MUZ0_9GAMM</name>
<keyword evidence="4 7" id="KW-1133">Transmembrane helix</keyword>
<keyword evidence="6" id="KW-0131">Cell cycle</keyword>
<evidence type="ECO:0000256" key="7">
    <source>
        <dbReference type="SAM" id="Phobius"/>
    </source>
</evidence>
<comment type="caution">
    <text evidence="8">The sequence shown here is derived from an EMBL/GenBank/DDBJ whole genome shotgun (WGS) entry which is preliminary data.</text>
</comment>
<evidence type="ECO:0000313" key="9">
    <source>
        <dbReference type="Proteomes" id="UP000316449"/>
    </source>
</evidence>
<keyword evidence="2" id="KW-0132">Cell division</keyword>
<feature type="transmembrane region" description="Helical" evidence="7">
    <location>
        <begin position="6"/>
        <end position="26"/>
    </location>
</feature>
<dbReference type="PANTHER" id="PTHR37485:SF1">
    <property type="entry name" value="CELL DIVISION PROTEIN FTSB"/>
    <property type="match status" value="1"/>
</dbReference>
<dbReference type="GO" id="GO:0030428">
    <property type="term" value="C:cell septum"/>
    <property type="evidence" value="ECO:0007669"/>
    <property type="project" value="TreeGrafter"/>
</dbReference>
<dbReference type="GO" id="GO:0043093">
    <property type="term" value="P:FtsZ-dependent cytokinesis"/>
    <property type="evidence" value="ECO:0007669"/>
    <property type="project" value="TreeGrafter"/>
</dbReference>